<reference evidence="6" key="1">
    <citation type="journal article" date="2021" name="Sci. Rep.">
        <title>Diploid genomic architecture of Nitzschia inconspicua, an elite biomass production diatom.</title>
        <authorList>
            <person name="Oliver A."/>
            <person name="Podell S."/>
            <person name="Pinowska A."/>
            <person name="Traller J.C."/>
            <person name="Smith S.R."/>
            <person name="McClure R."/>
            <person name="Beliaev A."/>
            <person name="Bohutskyi P."/>
            <person name="Hill E.A."/>
            <person name="Rabines A."/>
            <person name="Zheng H."/>
            <person name="Allen L.Z."/>
            <person name="Kuo A."/>
            <person name="Grigoriev I.V."/>
            <person name="Allen A.E."/>
            <person name="Hazlebeck D."/>
            <person name="Allen E.E."/>
        </authorList>
    </citation>
    <scope>NUCLEOTIDE SEQUENCE</scope>
    <source>
        <strain evidence="6">Hildebrandi</strain>
    </source>
</reference>
<evidence type="ECO:0000256" key="2">
    <source>
        <dbReference type="ARBA" id="ARBA00022801"/>
    </source>
</evidence>
<dbReference type="PANTHER" id="PTHR30231:SF4">
    <property type="entry name" value="PROTEIN NEN2"/>
    <property type="match status" value="1"/>
</dbReference>
<reference evidence="6" key="2">
    <citation type="submission" date="2021-04" db="EMBL/GenBank/DDBJ databases">
        <authorList>
            <person name="Podell S."/>
        </authorList>
    </citation>
    <scope>NUCLEOTIDE SEQUENCE</scope>
    <source>
        <strain evidence="6">Hildebrandi</strain>
    </source>
</reference>
<sequence length="328" mass="37145">MVGTRNVAGRSSQTQQRRPPPDDNNHEIDEGQALSCCYVLFDVQTTGGSRTEDEEIIELAMIVLGPDGTPVEHGYFETLVRPRRQKVSTYVTDVTGITNEMVQTAPDLSTVMTDFFDVVNSCVETYCGYYYSSSTSNIDKIILVAHNGRRFAVPFLVRSLERTNRKHLLTNDDRYGYTIDTLDVAERIFSQPTDNNNNNNNNTTTRQPPTNKNLKSLYQFVKNGNTTTTTTTEEEEEIRRSSDAVYALYGIFQKNTVFWKERWGSLLDITVDGTVIPLLIDDSDASFADSDSDSDDDYFGERYLDRTTIEQIQDDDENDDDENDENAA</sequence>
<dbReference type="SMART" id="SM00479">
    <property type="entry name" value="EXOIII"/>
    <property type="match status" value="1"/>
</dbReference>
<dbReference type="AlphaFoldDB" id="A0A9K3LYJ1"/>
<evidence type="ECO:0000256" key="3">
    <source>
        <dbReference type="ARBA" id="ARBA00022839"/>
    </source>
</evidence>
<dbReference type="Pfam" id="PF00929">
    <property type="entry name" value="RNase_T"/>
    <property type="match status" value="1"/>
</dbReference>
<comment type="caution">
    <text evidence="6">The sequence shown here is derived from an EMBL/GenBank/DDBJ whole genome shotgun (WGS) entry which is preliminary data.</text>
</comment>
<name>A0A9K3LYJ1_9STRA</name>
<evidence type="ECO:0000256" key="4">
    <source>
        <dbReference type="SAM" id="MobiDB-lite"/>
    </source>
</evidence>
<dbReference type="CDD" id="cd06127">
    <property type="entry name" value="DEDDh"/>
    <property type="match status" value="1"/>
</dbReference>
<feature type="compositionally biased region" description="Acidic residues" evidence="4">
    <location>
        <begin position="312"/>
        <end position="328"/>
    </location>
</feature>
<feature type="compositionally biased region" description="Basic and acidic residues" evidence="4">
    <location>
        <begin position="19"/>
        <end position="28"/>
    </location>
</feature>
<feature type="region of interest" description="Disordered" evidence="4">
    <location>
        <begin position="284"/>
        <end position="328"/>
    </location>
</feature>
<keyword evidence="1" id="KW-0540">Nuclease</keyword>
<keyword evidence="2" id="KW-0378">Hydrolase</keyword>
<keyword evidence="3" id="KW-0269">Exonuclease</keyword>
<evidence type="ECO:0000256" key="1">
    <source>
        <dbReference type="ARBA" id="ARBA00022722"/>
    </source>
</evidence>
<gene>
    <name evidence="6" type="ORF">IV203_028129</name>
</gene>
<feature type="region of interest" description="Disordered" evidence="4">
    <location>
        <begin position="1"/>
        <end position="28"/>
    </location>
</feature>
<evidence type="ECO:0000259" key="5">
    <source>
        <dbReference type="SMART" id="SM00479"/>
    </source>
</evidence>
<keyword evidence="7" id="KW-1185">Reference proteome</keyword>
<dbReference type="GO" id="GO:0008408">
    <property type="term" value="F:3'-5' exonuclease activity"/>
    <property type="evidence" value="ECO:0007669"/>
    <property type="project" value="TreeGrafter"/>
</dbReference>
<organism evidence="6 7">
    <name type="scientific">Nitzschia inconspicua</name>
    <dbReference type="NCBI Taxonomy" id="303405"/>
    <lineage>
        <taxon>Eukaryota</taxon>
        <taxon>Sar</taxon>
        <taxon>Stramenopiles</taxon>
        <taxon>Ochrophyta</taxon>
        <taxon>Bacillariophyta</taxon>
        <taxon>Bacillariophyceae</taxon>
        <taxon>Bacillariophycidae</taxon>
        <taxon>Bacillariales</taxon>
        <taxon>Bacillariaceae</taxon>
        <taxon>Nitzschia</taxon>
    </lineage>
</organism>
<protein>
    <submittedName>
        <fullName evidence="6">DNA polymerase III PolC-type</fullName>
    </submittedName>
</protein>
<feature type="compositionally biased region" description="Low complexity" evidence="4">
    <location>
        <begin position="192"/>
        <end position="211"/>
    </location>
</feature>
<feature type="region of interest" description="Disordered" evidence="4">
    <location>
        <begin position="190"/>
        <end position="211"/>
    </location>
</feature>
<dbReference type="InterPro" id="IPR013520">
    <property type="entry name" value="Ribonucl_H"/>
</dbReference>
<evidence type="ECO:0000313" key="6">
    <source>
        <dbReference type="EMBL" id="KAG7370383.1"/>
    </source>
</evidence>
<dbReference type="PANTHER" id="PTHR30231">
    <property type="entry name" value="DNA POLYMERASE III SUBUNIT EPSILON"/>
    <property type="match status" value="1"/>
</dbReference>
<proteinExistence type="predicted"/>
<dbReference type="Proteomes" id="UP000693970">
    <property type="component" value="Unassembled WGS sequence"/>
</dbReference>
<accession>A0A9K3LYJ1</accession>
<dbReference type="OrthoDB" id="448399at2759"/>
<evidence type="ECO:0000313" key="7">
    <source>
        <dbReference type="Proteomes" id="UP000693970"/>
    </source>
</evidence>
<dbReference type="EMBL" id="JAGRRH010000005">
    <property type="protein sequence ID" value="KAG7370383.1"/>
    <property type="molecule type" value="Genomic_DNA"/>
</dbReference>
<feature type="compositionally biased region" description="Basic and acidic residues" evidence="4">
    <location>
        <begin position="299"/>
        <end position="308"/>
    </location>
</feature>
<feature type="domain" description="Exonuclease" evidence="5">
    <location>
        <begin position="37"/>
        <end position="261"/>
    </location>
</feature>